<dbReference type="Gene3D" id="3.40.1190.20">
    <property type="match status" value="1"/>
</dbReference>
<evidence type="ECO:0000256" key="1">
    <source>
        <dbReference type="ARBA" id="ARBA00022679"/>
    </source>
</evidence>
<dbReference type="NCBIfam" id="TIGR02198">
    <property type="entry name" value="rfaE_dom_I"/>
    <property type="match status" value="1"/>
</dbReference>
<accession>A0ABP2MPL4</accession>
<dbReference type="InterPro" id="IPR029056">
    <property type="entry name" value="Ribokinase-like"/>
</dbReference>
<proteinExistence type="predicted"/>
<dbReference type="SUPFAM" id="SSF53613">
    <property type="entry name" value="Ribokinase-like"/>
    <property type="match status" value="1"/>
</dbReference>
<evidence type="ECO:0000313" key="5">
    <source>
        <dbReference type="Proteomes" id="UP000003175"/>
    </source>
</evidence>
<gene>
    <name evidence="4" type="ORF">HMPREF9432_01392</name>
</gene>
<dbReference type="GeneID" id="32475183"/>
<dbReference type="InterPro" id="IPR002173">
    <property type="entry name" value="Carboh/pur_kinase_PfkB_CS"/>
</dbReference>
<dbReference type="Proteomes" id="UP000003175">
    <property type="component" value="Unassembled WGS sequence"/>
</dbReference>
<sequence length="332" mass="36283">MDMEKIREVVAEKSVRSNILVVGDVMLDKYYSGEVTRISPEAPVPITHVTGTRETLGGAANVAHNLALLGTNVSIAGYVGDDAHCKSLLDKFAARGIDYKGLIHTDRPTTTKIRIIGGHQQMLRLDFEDDDPIDGDDAQQYLAYIDQKLNESMDCVIISDYGKGSCTEYACQHIIRTAHDHGVPVIVDPKGPQWAKYRDVDYITPNIKEINETLLEPIQNEDFDVEKAARYVMRKFGIRNVILTRSSKGLSLIHGEEVVHIPTRAQEVFDVSGAGDTVIAVFGLALAGGLKPADGAYLANLAASVVVSKLGTYAVNREELLRVLDHQEGAAV</sequence>
<evidence type="ECO:0000313" key="4">
    <source>
        <dbReference type="EMBL" id="EHG24542.1"/>
    </source>
</evidence>
<protein>
    <recommendedName>
        <fullName evidence="3">Carbohydrate kinase PfkB domain-containing protein</fullName>
    </recommendedName>
</protein>
<organism evidence="4 5">
    <name type="scientific">Selenomonas noxia F0398</name>
    <dbReference type="NCBI Taxonomy" id="702437"/>
    <lineage>
        <taxon>Bacteria</taxon>
        <taxon>Bacillati</taxon>
        <taxon>Bacillota</taxon>
        <taxon>Negativicutes</taxon>
        <taxon>Selenomonadales</taxon>
        <taxon>Selenomonadaceae</taxon>
        <taxon>Selenomonas</taxon>
    </lineage>
</organism>
<name>A0ABP2MPL4_9FIRM</name>
<keyword evidence="5" id="KW-1185">Reference proteome</keyword>
<dbReference type="InterPro" id="IPR011913">
    <property type="entry name" value="RfaE_dom_I"/>
</dbReference>
<comment type="caution">
    <text evidence="4">The sequence shown here is derived from an EMBL/GenBank/DDBJ whole genome shotgun (WGS) entry which is preliminary data.</text>
</comment>
<dbReference type="Pfam" id="PF00294">
    <property type="entry name" value="PfkB"/>
    <property type="match status" value="1"/>
</dbReference>
<dbReference type="InterPro" id="IPR011611">
    <property type="entry name" value="PfkB_dom"/>
</dbReference>
<keyword evidence="1" id="KW-0808">Transferase</keyword>
<keyword evidence="2" id="KW-0418">Kinase</keyword>
<dbReference type="CDD" id="cd01172">
    <property type="entry name" value="RfaE_like"/>
    <property type="match status" value="1"/>
</dbReference>
<dbReference type="PROSITE" id="PS00583">
    <property type="entry name" value="PFKB_KINASES_1"/>
    <property type="match status" value="1"/>
</dbReference>
<evidence type="ECO:0000256" key="2">
    <source>
        <dbReference type="ARBA" id="ARBA00022777"/>
    </source>
</evidence>
<reference evidence="4 5" key="1">
    <citation type="submission" date="2011-08" db="EMBL/GenBank/DDBJ databases">
        <title>The Genome Sequence of Selenomonas noxia F0398.</title>
        <authorList>
            <consortium name="The Broad Institute Genome Sequencing Platform"/>
            <person name="Earl A."/>
            <person name="Ward D."/>
            <person name="Feldgarden M."/>
            <person name="Gevers D."/>
            <person name="Izard J."/>
            <person name="Ganesan A."/>
            <person name="Blanton J.M."/>
            <person name="Baranova O.V."/>
            <person name="Tanner A.C."/>
            <person name="Dewhirst F.E."/>
            <person name="Young S.K."/>
            <person name="Zeng Q."/>
            <person name="Gargeya S."/>
            <person name="Fitzgerald M."/>
            <person name="Haas B."/>
            <person name="Abouelleil A."/>
            <person name="Alvarado L."/>
            <person name="Arachchi H.M."/>
            <person name="Berlin A."/>
            <person name="Brown A."/>
            <person name="Chapman S.B."/>
            <person name="Chen Z."/>
            <person name="Dunbar C."/>
            <person name="Freedman E."/>
            <person name="Gearin G."/>
            <person name="Gellesch M."/>
            <person name="Goldberg J."/>
            <person name="Griggs A."/>
            <person name="Gujja S."/>
            <person name="Heiman D."/>
            <person name="Howarth C."/>
            <person name="Larson L."/>
            <person name="Lui A."/>
            <person name="MacDonald P.J.P."/>
            <person name="Montmayeur A."/>
            <person name="Murphy C."/>
            <person name="Neiman D."/>
            <person name="Pearson M."/>
            <person name="Priest M."/>
            <person name="Roberts A."/>
            <person name="Saif S."/>
            <person name="Shea T."/>
            <person name="Shenoy N."/>
            <person name="Sisk P."/>
            <person name="Stolte C."/>
            <person name="Sykes S."/>
            <person name="Wortman J."/>
            <person name="Nusbaum C."/>
            <person name="Birren B."/>
        </authorList>
    </citation>
    <scope>NUCLEOTIDE SEQUENCE [LARGE SCALE GENOMIC DNA]</scope>
    <source>
        <strain evidence="4 5">F0398</strain>
    </source>
</reference>
<dbReference type="EMBL" id="ADGH01000012">
    <property type="protein sequence ID" value="EHG24542.1"/>
    <property type="molecule type" value="Genomic_DNA"/>
</dbReference>
<dbReference type="PANTHER" id="PTHR46969">
    <property type="entry name" value="BIFUNCTIONAL PROTEIN HLDE"/>
    <property type="match status" value="1"/>
</dbReference>
<evidence type="ECO:0000259" key="3">
    <source>
        <dbReference type="Pfam" id="PF00294"/>
    </source>
</evidence>
<feature type="domain" description="Carbohydrate kinase PfkB" evidence="3">
    <location>
        <begin position="18"/>
        <end position="314"/>
    </location>
</feature>
<dbReference type="PANTHER" id="PTHR46969:SF1">
    <property type="entry name" value="BIFUNCTIONAL PROTEIN HLDE"/>
    <property type="match status" value="1"/>
</dbReference>
<dbReference type="RefSeq" id="WP_006695057.1">
    <property type="nucleotide sequence ID" value="NZ_JH376859.1"/>
</dbReference>